<evidence type="ECO:0000259" key="7">
    <source>
        <dbReference type="Pfam" id="PF21170"/>
    </source>
</evidence>
<feature type="domain" description="Galactose-1-phosphate uridyl transferase N-terminal" evidence="6">
    <location>
        <begin position="3"/>
        <end position="35"/>
    </location>
</feature>
<keyword evidence="4" id="KW-0460">Magnesium</keyword>
<dbReference type="OrthoDB" id="76364at2759"/>
<evidence type="ECO:0000313" key="9">
    <source>
        <dbReference type="Proteomes" id="UP000479190"/>
    </source>
</evidence>
<dbReference type="GO" id="GO:0006012">
    <property type="term" value="P:galactose metabolic process"/>
    <property type="evidence" value="ECO:0007669"/>
    <property type="project" value="InterPro"/>
</dbReference>
<evidence type="ECO:0000256" key="2">
    <source>
        <dbReference type="ARBA" id="ARBA00022695"/>
    </source>
</evidence>
<feature type="coiled-coil region" evidence="5">
    <location>
        <begin position="153"/>
        <end position="180"/>
    </location>
</feature>
<keyword evidence="4" id="KW-0479">Metal-binding</keyword>
<evidence type="ECO:0000313" key="8">
    <source>
        <dbReference type="EMBL" id="CAB0031697.1"/>
    </source>
</evidence>
<dbReference type="Pfam" id="PF01087">
    <property type="entry name" value="GalP_UDP_transf"/>
    <property type="match status" value="1"/>
</dbReference>
<keyword evidence="5" id="KW-0175">Coiled coil</keyword>
<dbReference type="GO" id="GO:0008108">
    <property type="term" value="F:UDP-glucose:hexose-1-phosphate uridylyltransferase activity"/>
    <property type="evidence" value="ECO:0007669"/>
    <property type="project" value="InterPro"/>
</dbReference>
<accession>A0A6H5I5M5</accession>
<dbReference type="GO" id="GO:0070336">
    <property type="term" value="F:flap-structured DNA binding"/>
    <property type="evidence" value="ECO:0007669"/>
    <property type="project" value="TreeGrafter"/>
</dbReference>
<keyword evidence="3" id="KW-0119">Carbohydrate metabolism</keyword>
<dbReference type="InterPro" id="IPR049126">
    <property type="entry name" value="FAN1-like_TPR"/>
</dbReference>
<gene>
    <name evidence="8" type="ORF">TBRA_LOCUS3664</name>
</gene>
<evidence type="ECO:0000256" key="1">
    <source>
        <dbReference type="ARBA" id="ARBA00022679"/>
    </source>
</evidence>
<keyword evidence="4" id="KW-0539">Nucleus</keyword>
<feature type="domain" description="Fanconi-associated nuclease 1-like TPR" evidence="7">
    <location>
        <begin position="51"/>
        <end position="143"/>
    </location>
</feature>
<dbReference type="GO" id="GO:0017108">
    <property type="term" value="F:5'-flap endonuclease activity"/>
    <property type="evidence" value="ECO:0007669"/>
    <property type="project" value="TreeGrafter"/>
</dbReference>
<dbReference type="GO" id="GO:0005634">
    <property type="term" value="C:nucleus"/>
    <property type="evidence" value="ECO:0007669"/>
    <property type="project" value="UniProtKB-SubCell"/>
</dbReference>
<dbReference type="SUPFAM" id="SSF54197">
    <property type="entry name" value="HIT-like"/>
    <property type="match status" value="1"/>
</dbReference>
<keyword evidence="4" id="KW-0464">Manganese</keyword>
<dbReference type="PANTHER" id="PTHR15749:SF4">
    <property type="entry name" value="FANCONI-ASSOCIATED NUCLEASE 1"/>
    <property type="match status" value="1"/>
</dbReference>
<dbReference type="InterPro" id="IPR033315">
    <property type="entry name" value="Fan1-like"/>
</dbReference>
<dbReference type="AlphaFoldDB" id="A0A6H5I5M5"/>
<dbReference type="InterPro" id="IPR005849">
    <property type="entry name" value="GalP_Utransf_N"/>
</dbReference>
<name>A0A6H5I5M5_9HYME</name>
<keyword evidence="4" id="KW-0378">Hydrolase</keyword>
<keyword evidence="4" id="KW-0540">Nuclease</keyword>
<protein>
    <recommendedName>
        <fullName evidence="4">Fanconi-associated nuclease</fullName>
        <ecNumber evidence="4">3.1.4.1</ecNumber>
    </recommendedName>
</protein>
<dbReference type="EMBL" id="CADCXV010000650">
    <property type="protein sequence ID" value="CAB0031697.1"/>
    <property type="molecule type" value="Genomic_DNA"/>
</dbReference>
<dbReference type="PANTHER" id="PTHR15749">
    <property type="entry name" value="FANCONI-ASSOCIATED NUCLEASE 1"/>
    <property type="match status" value="1"/>
</dbReference>
<keyword evidence="9" id="KW-1185">Reference proteome</keyword>
<evidence type="ECO:0000256" key="5">
    <source>
        <dbReference type="SAM" id="Coils"/>
    </source>
</evidence>
<organism evidence="8 9">
    <name type="scientific">Trichogramma brassicae</name>
    <dbReference type="NCBI Taxonomy" id="86971"/>
    <lineage>
        <taxon>Eukaryota</taxon>
        <taxon>Metazoa</taxon>
        <taxon>Ecdysozoa</taxon>
        <taxon>Arthropoda</taxon>
        <taxon>Hexapoda</taxon>
        <taxon>Insecta</taxon>
        <taxon>Pterygota</taxon>
        <taxon>Neoptera</taxon>
        <taxon>Endopterygota</taxon>
        <taxon>Hymenoptera</taxon>
        <taxon>Apocrita</taxon>
        <taxon>Proctotrupomorpha</taxon>
        <taxon>Chalcidoidea</taxon>
        <taxon>Trichogrammatidae</taxon>
        <taxon>Trichogramma</taxon>
    </lineage>
</organism>
<evidence type="ECO:0000256" key="3">
    <source>
        <dbReference type="ARBA" id="ARBA00023277"/>
    </source>
</evidence>
<dbReference type="GO" id="GO:0046872">
    <property type="term" value="F:metal ion binding"/>
    <property type="evidence" value="ECO:0007669"/>
    <property type="project" value="UniProtKB-KW"/>
</dbReference>
<dbReference type="Pfam" id="PF21170">
    <property type="entry name" value="FAN1_TPR"/>
    <property type="match status" value="1"/>
</dbReference>
<evidence type="ECO:0000256" key="4">
    <source>
        <dbReference type="RuleBase" id="RU365033"/>
    </source>
</evidence>
<reference evidence="8 9" key="1">
    <citation type="submission" date="2020-02" db="EMBL/GenBank/DDBJ databases">
        <authorList>
            <person name="Ferguson B K."/>
        </authorList>
    </citation>
    <scope>NUCLEOTIDE SEQUENCE [LARGE SCALE GENOMIC DNA]</scope>
</reference>
<dbReference type="Proteomes" id="UP000479190">
    <property type="component" value="Unassembled WGS sequence"/>
</dbReference>
<dbReference type="GO" id="GO:0004528">
    <property type="term" value="F:phosphodiesterase I activity"/>
    <property type="evidence" value="ECO:0007669"/>
    <property type="project" value="UniProtKB-EC"/>
</dbReference>
<comment type="similarity">
    <text evidence="4">Belongs to the FAN1 family.</text>
</comment>
<dbReference type="InterPro" id="IPR036265">
    <property type="entry name" value="HIT-like_sf"/>
</dbReference>
<keyword evidence="1" id="KW-0808">Transferase</keyword>
<comment type="function">
    <text evidence="4">Nuclease required for the repair of DNA interstrand cross-links (ICL). Acts as a 5'-3' exonuclease that anchors at a cut end of DNA and cleaves DNA successively at every third nucleotide, allowing to excise an ICL from one strand through flanking incisions.</text>
</comment>
<comment type="catalytic activity">
    <reaction evidence="4">
        <text>Hydrolytically removes 5'-nucleotides successively from the 3'-hydroxy termini of 3'-hydroxy-terminated oligonucleotides.</text>
        <dbReference type="EC" id="3.1.4.1"/>
    </reaction>
</comment>
<comment type="cofactor">
    <cofactor evidence="4">
        <name>Mg(2+)</name>
        <dbReference type="ChEBI" id="CHEBI:18420"/>
    </cofactor>
    <cofactor evidence="4">
        <name>Mn(2+)</name>
        <dbReference type="ChEBI" id="CHEBI:29035"/>
    </cofactor>
</comment>
<keyword evidence="4" id="KW-0227">DNA damage</keyword>
<keyword evidence="4" id="KW-0234">DNA repair</keyword>
<dbReference type="GO" id="GO:0008409">
    <property type="term" value="F:5'-3' exonuclease activity"/>
    <property type="evidence" value="ECO:0007669"/>
    <property type="project" value="TreeGrafter"/>
</dbReference>
<dbReference type="EC" id="3.1.4.1" evidence="4"/>
<sequence>MGPARGTCRVMCFHPKSNVTIALMDVEDVLRVIKHKFIIVLITVKKKLCTRNSNGRPENSTLPLHVRKFVAEYSWLKVMSMSVDSLKKSPETIPEAVTILKTLIDDKLYSQSSRGKWYSELALIEMHHLKNLENSAALAIHALQQNTLTEVDVSDLVERLRKLTRRKTGLSKETRELVEKTLLDVEEKGLVPQPANTKIIKANMANRYNSTNNFPRIIQSYKLNELIYRAESTGKSTWSITINGRDKFYGSVEVLALQHYTSEEMFVEGLHCEGHYQLHYSQYFSGMSYTLITYREHFFRITNQRHWICSLKNFSKIERKQSKKN</sequence>
<proteinExistence type="inferred from homology"/>
<evidence type="ECO:0000259" key="6">
    <source>
        <dbReference type="Pfam" id="PF01087"/>
    </source>
</evidence>
<keyword evidence="2" id="KW-0548">Nucleotidyltransferase</keyword>
<dbReference type="GO" id="GO:0036297">
    <property type="term" value="P:interstrand cross-link repair"/>
    <property type="evidence" value="ECO:0007669"/>
    <property type="project" value="InterPro"/>
</dbReference>
<comment type="subcellular location">
    <subcellularLocation>
        <location evidence="4">Nucleus</location>
    </subcellularLocation>
</comment>